<dbReference type="InterPro" id="IPR043132">
    <property type="entry name" value="BCAT-like_C"/>
</dbReference>
<name>A0ABT9R907_9ACTN</name>
<evidence type="ECO:0000313" key="1">
    <source>
        <dbReference type="EMBL" id="MDP9865728.1"/>
    </source>
</evidence>
<keyword evidence="1" id="KW-0456">Lyase</keyword>
<dbReference type="GO" id="GO:0016829">
    <property type="term" value="F:lyase activity"/>
    <property type="evidence" value="ECO:0007669"/>
    <property type="project" value="UniProtKB-KW"/>
</dbReference>
<dbReference type="RefSeq" id="WP_306865485.1">
    <property type="nucleotide sequence ID" value="NZ_JAUSRB010000002.1"/>
</dbReference>
<dbReference type="Gene3D" id="3.30.470.10">
    <property type="match status" value="1"/>
</dbReference>
<keyword evidence="1" id="KW-0808">Transferase</keyword>
<dbReference type="EMBL" id="JAUSRB010000002">
    <property type="protein sequence ID" value="MDP9865728.1"/>
    <property type="molecule type" value="Genomic_DNA"/>
</dbReference>
<dbReference type="Gene3D" id="3.20.10.10">
    <property type="entry name" value="D-amino Acid Aminotransferase, subunit A, domain 2"/>
    <property type="match status" value="1"/>
</dbReference>
<dbReference type="SUPFAM" id="SSF56752">
    <property type="entry name" value="D-aminoacid aminotransferase-like PLP-dependent enzymes"/>
    <property type="match status" value="1"/>
</dbReference>
<dbReference type="InterPro" id="IPR036038">
    <property type="entry name" value="Aminotransferase-like"/>
</dbReference>
<dbReference type="GO" id="GO:0008483">
    <property type="term" value="F:transaminase activity"/>
    <property type="evidence" value="ECO:0007669"/>
    <property type="project" value="UniProtKB-KW"/>
</dbReference>
<reference evidence="1 2" key="1">
    <citation type="submission" date="2023-07" db="EMBL/GenBank/DDBJ databases">
        <title>Sequencing the genomes of 1000 actinobacteria strains.</title>
        <authorList>
            <person name="Klenk H.-P."/>
        </authorList>
    </citation>
    <scope>NUCLEOTIDE SEQUENCE [LARGE SCALE GENOMIC DNA]</scope>
    <source>
        <strain evidence="1 2">DSM 44109</strain>
    </source>
</reference>
<dbReference type="InterPro" id="IPR043131">
    <property type="entry name" value="BCAT-like_N"/>
</dbReference>
<keyword evidence="2" id="KW-1185">Reference proteome</keyword>
<dbReference type="Proteomes" id="UP001230426">
    <property type="component" value="Unassembled WGS sequence"/>
</dbReference>
<proteinExistence type="predicted"/>
<dbReference type="NCBIfam" id="NF006734">
    <property type="entry name" value="PRK09266.1"/>
    <property type="match status" value="1"/>
</dbReference>
<dbReference type="InterPro" id="IPR001544">
    <property type="entry name" value="Aminotrans_IV"/>
</dbReference>
<gene>
    <name evidence="1" type="ORF">J2S55_004994</name>
</gene>
<accession>A0ABT9R907</accession>
<sequence length="261" mass="28308">MANSPVPRVEIDGRAATAERLLPLTLSNYGHFTAMQVRGGKVRGMDLHLDRLRAATRELFDADLDADRVRDHIRHALGGDGAASVRVYVFRAEPDGAVSVMVVVRPPSEMPSTPQRLRAVPYQRPVPHIKHIGGFGQAYHRRLAERGGFHEALLTGPDGVISEGGITNIGFFDGSAVVWPDAPALLGITMQLLEPRLPGAGLPSRRGTVRLADLTSFTAAFVTNSQGIAPVERVDDLSIPVDAELMKTVTRIYDSVPWDPI</sequence>
<comment type="caution">
    <text evidence="1">The sequence shown here is derived from an EMBL/GenBank/DDBJ whole genome shotgun (WGS) entry which is preliminary data.</text>
</comment>
<protein>
    <submittedName>
        <fullName evidence="1">Branched-subunit amino acid aminotransferase/4-amino-4-deoxychorismate lyase</fullName>
    </submittedName>
</protein>
<evidence type="ECO:0000313" key="2">
    <source>
        <dbReference type="Proteomes" id="UP001230426"/>
    </source>
</evidence>
<organism evidence="1 2">
    <name type="scientific">Streptosporangium brasiliense</name>
    <dbReference type="NCBI Taxonomy" id="47480"/>
    <lineage>
        <taxon>Bacteria</taxon>
        <taxon>Bacillati</taxon>
        <taxon>Actinomycetota</taxon>
        <taxon>Actinomycetes</taxon>
        <taxon>Streptosporangiales</taxon>
        <taxon>Streptosporangiaceae</taxon>
        <taxon>Streptosporangium</taxon>
    </lineage>
</organism>
<dbReference type="Pfam" id="PF01063">
    <property type="entry name" value="Aminotran_4"/>
    <property type="match status" value="1"/>
</dbReference>
<keyword evidence="1" id="KW-0032">Aminotransferase</keyword>